<dbReference type="InterPro" id="IPR050563">
    <property type="entry name" value="4-hydroxybenzoyl-CoA_TE"/>
</dbReference>
<dbReference type="EMBL" id="BDCO01000002">
    <property type="protein sequence ID" value="GAT34437.1"/>
    <property type="molecule type" value="Genomic_DNA"/>
</dbReference>
<evidence type="ECO:0000256" key="2">
    <source>
        <dbReference type="ARBA" id="ARBA00022801"/>
    </source>
</evidence>
<dbReference type="Gene3D" id="3.10.129.10">
    <property type="entry name" value="Hotdog Thioesterase"/>
    <property type="match status" value="1"/>
</dbReference>
<reference evidence="4" key="1">
    <citation type="journal article" date="2017" name="Genome Announc.">
        <title>Draft Genome Sequence of Terrimicrobium sacchariphilum NM-5T, a Facultative Anaerobic Soil Bacterium of the Class Spartobacteria.</title>
        <authorList>
            <person name="Qiu Y.L."/>
            <person name="Tourlousse D.M."/>
            <person name="Matsuura N."/>
            <person name="Ohashi A."/>
            <person name="Sekiguchi Y."/>
        </authorList>
    </citation>
    <scope>NUCLEOTIDE SEQUENCE [LARGE SCALE GENOMIC DNA]</scope>
    <source>
        <strain evidence="4">NM-5</strain>
    </source>
</reference>
<dbReference type="GO" id="GO:0047617">
    <property type="term" value="F:fatty acyl-CoA hydrolase activity"/>
    <property type="evidence" value="ECO:0007669"/>
    <property type="project" value="TreeGrafter"/>
</dbReference>
<dbReference type="PANTHER" id="PTHR31793">
    <property type="entry name" value="4-HYDROXYBENZOYL-COA THIOESTERASE FAMILY MEMBER"/>
    <property type="match status" value="1"/>
</dbReference>
<protein>
    <submittedName>
        <fullName evidence="3">Acyl-CoAthioester hydrolase</fullName>
    </submittedName>
</protein>
<evidence type="ECO:0000313" key="3">
    <source>
        <dbReference type="EMBL" id="GAT34437.1"/>
    </source>
</evidence>
<comment type="caution">
    <text evidence="3">The sequence shown here is derived from an EMBL/GenBank/DDBJ whole genome shotgun (WGS) entry which is preliminary data.</text>
</comment>
<keyword evidence="4" id="KW-1185">Reference proteome</keyword>
<dbReference type="PANTHER" id="PTHR31793:SF27">
    <property type="entry name" value="NOVEL THIOESTERASE SUPERFAMILY DOMAIN AND SAPOSIN A-TYPE DOMAIN CONTAINING PROTEIN (0610012H03RIK)"/>
    <property type="match status" value="1"/>
</dbReference>
<evidence type="ECO:0000313" key="4">
    <source>
        <dbReference type="Proteomes" id="UP000076023"/>
    </source>
</evidence>
<dbReference type="Pfam" id="PF13279">
    <property type="entry name" value="4HBT_2"/>
    <property type="match status" value="1"/>
</dbReference>
<comment type="similarity">
    <text evidence="1">Belongs to the 4-hydroxybenzoyl-CoA thioesterase family.</text>
</comment>
<gene>
    <name evidence="3" type="ORF">TSACC_22862</name>
</gene>
<dbReference type="CDD" id="cd00586">
    <property type="entry name" value="4HBT"/>
    <property type="match status" value="1"/>
</dbReference>
<evidence type="ECO:0000256" key="1">
    <source>
        <dbReference type="ARBA" id="ARBA00005953"/>
    </source>
</evidence>
<organism evidence="3 4">
    <name type="scientific">Terrimicrobium sacchariphilum</name>
    <dbReference type="NCBI Taxonomy" id="690879"/>
    <lineage>
        <taxon>Bacteria</taxon>
        <taxon>Pseudomonadati</taxon>
        <taxon>Verrucomicrobiota</taxon>
        <taxon>Terrimicrobiia</taxon>
        <taxon>Terrimicrobiales</taxon>
        <taxon>Terrimicrobiaceae</taxon>
        <taxon>Terrimicrobium</taxon>
    </lineage>
</organism>
<dbReference type="InParanoid" id="A0A146GCM1"/>
<sequence>MTPTDTPGILTRRIEVPSSAIDANGHVNNVVFVQWMQDVAIQHANDSGATAAARDDGATWFARSHHIEYLRPAYVGEVIEAATCIVTAKRATSTRRYRFTRLSDGVVLAQGETEWVYVCAETGRPRSIPESVRLCFPLADLG</sequence>
<keyword evidence="2 3" id="KW-0378">Hydrolase</keyword>
<dbReference type="Proteomes" id="UP000076023">
    <property type="component" value="Unassembled WGS sequence"/>
</dbReference>
<dbReference type="RefSeq" id="WP_202815977.1">
    <property type="nucleotide sequence ID" value="NZ_BDCO01000002.1"/>
</dbReference>
<dbReference type="SUPFAM" id="SSF54637">
    <property type="entry name" value="Thioesterase/thiol ester dehydrase-isomerase"/>
    <property type="match status" value="1"/>
</dbReference>
<dbReference type="AlphaFoldDB" id="A0A146GCM1"/>
<proteinExistence type="inferred from homology"/>
<dbReference type="InterPro" id="IPR029069">
    <property type="entry name" value="HotDog_dom_sf"/>
</dbReference>
<accession>A0A146GCM1</accession>
<name>A0A146GCM1_TERSA</name>
<dbReference type="STRING" id="690879.TSACC_22862"/>